<dbReference type="Gene3D" id="3.30.70.330">
    <property type="match status" value="1"/>
</dbReference>
<comment type="similarity">
    <text evidence="2">Belongs to the ESF2/ABP1 family.</text>
</comment>
<dbReference type="OrthoDB" id="287393at2759"/>
<evidence type="ECO:0000256" key="2">
    <source>
        <dbReference type="ARBA" id="ARBA00005819"/>
    </source>
</evidence>
<dbReference type="InterPro" id="IPR012677">
    <property type="entry name" value="Nucleotide-bd_a/b_plait_sf"/>
</dbReference>
<dbReference type="GO" id="GO:0000480">
    <property type="term" value="P:endonucleolytic cleavage in 5'-ETS of tricistronic rRNA transcript (SSU-rRNA, 5.8S rRNA, LSU-rRNA)"/>
    <property type="evidence" value="ECO:0007669"/>
    <property type="project" value="TreeGrafter"/>
</dbReference>
<comment type="subcellular location">
    <subcellularLocation>
        <location evidence="1">Nucleus</location>
        <location evidence="1">Nucleolus</location>
    </subcellularLocation>
</comment>
<evidence type="ECO:0000259" key="7">
    <source>
        <dbReference type="PROSITE" id="PS50102"/>
    </source>
</evidence>
<feature type="compositionally biased region" description="Basic and acidic residues" evidence="6">
    <location>
        <begin position="209"/>
        <end position="221"/>
    </location>
</feature>
<evidence type="ECO:0000256" key="1">
    <source>
        <dbReference type="ARBA" id="ARBA00004604"/>
    </source>
</evidence>
<evidence type="ECO:0000256" key="4">
    <source>
        <dbReference type="ARBA" id="ARBA00023242"/>
    </source>
</evidence>
<protein>
    <recommendedName>
        <fullName evidence="7">RRM domain-containing protein</fullName>
    </recommendedName>
</protein>
<feature type="compositionally biased region" description="Acidic residues" evidence="6">
    <location>
        <begin position="10"/>
        <end position="32"/>
    </location>
</feature>
<feature type="region of interest" description="Disordered" evidence="6">
    <location>
        <begin position="1"/>
        <end position="49"/>
    </location>
</feature>
<feature type="region of interest" description="Disordered" evidence="6">
    <location>
        <begin position="208"/>
        <end position="241"/>
    </location>
</feature>
<proteinExistence type="inferred from homology"/>
<evidence type="ECO:0000313" key="8">
    <source>
        <dbReference type="EMBL" id="KAI5073288.1"/>
    </source>
</evidence>
<dbReference type="GO" id="GO:0003723">
    <property type="term" value="F:RNA binding"/>
    <property type="evidence" value="ECO:0007669"/>
    <property type="project" value="UniProtKB-UniRule"/>
</dbReference>
<dbReference type="InterPro" id="IPR034353">
    <property type="entry name" value="ABT1/ESF2_RRM"/>
</dbReference>
<dbReference type="GO" id="GO:0034462">
    <property type="term" value="P:small-subunit processome assembly"/>
    <property type="evidence" value="ECO:0007669"/>
    <property type="project" value="TreeGrafter"/>
</dbReference>
<evidence type="ECO:0000313" key="9">
    <source>
        <dbReference type="Proteomes" id="UP000886520"/>
    </source>
</evidence>
<dbReference type="SMART" id="SM00360">
    <property type="entry name" value="RRM"/>
    <property type="match status" value="1"/>
</dbReference>
<sequence>MRSPSPADEEKAELDSHDEDDDAEEEEEDEGENDRAQDKVSEKSKQKRRKRLLQEIAKAKNRGVCYLSRIPPHLKPLKLRHLLSQFGEVLRIYLAPEDAATRLRRKMAGKNSGKNFTEGWVEFSNKKDAKRIAKMLNGEPMGGKKRSAYYYDLWNIKYLRKFKWDNLTEEIAYRNAVREQKQAADISAAKRERDFYLAKVDQSKAISAMEERKTKKQKFDDPPTSLRDNSEPAPSVGTSKIVRHFSQKKSVAVREDGDVPRLSKDVLAAVLGRR</sequence>
<dbReference type="Proteomes" id="UP000886520">
    <property type="component" value="Chromosome 11"/>
</dbReference>
<evidence type="ECO:0000256" key="5">
    <source>
        <dbReference type="PROSITE-ProRule" id="PRU00176"/>
    </source>
</evidence>
<dbReference type="GO" id="GO:0000472">
    <property type="term" value="P:endonucleolytic cleavage to generate mature 5'-end of SSU-rRNA from (SSU-rRNA, 5.8S rRNA, LSU-rRNA)"/>
    <property type="evidence" value="ECO:0007669"/>
    <property type="project" value="TreeGrafter"/>
</dbReference>
<name>A0A9D4USJ1_ADICA</name>
<dbReference type="AlphaFoldDB" id="A0A9D4USJ1"/>
<keyword evidence="9" id="KW-1185">Reference proteome</keyword>
<dbReference type="PANTHER" id="PTHR12311:SF7">
    <property type="entry name" value="ACTIVATOR OF BASAL TRANSCRIPTION 1"/>
    <property type="match status" value="1"/>
</dbReference>
<dbReference type="EMBL" id="JABFUD020000011">
    <property type="protein sequence ID" value="KAI5073288.1"/>
    <property type="molecule type" value="Genomic_DNA"/>
</dbReference>
<dbReference type="GO" id="GO:0005730">
    <property type="term" value="C:nucleolus"/>
    <property type="evidence" value="ECO:0007669"/>
    <property type="project" value="UniProtKB-SubCell"/>
</dbReference>
<evidence type="ECO:0000256" key="6">
    <source>
        <dbReference type="SAM" id="MobiDB-lite"/>
    </source>
</evidence>
<dbReference type="CDD" id="cd12263">
    <property type="entry name" value="RRM_ABT1_like"/>
    <property type="match status" value="1"/>
</dbReference>
<accession>A0A9D4USJ1</accession>
<organism evidence="8 9">
    <name type="scientific">Adiantum capillus-veneris</name>
    <name type="common">Maidenhair fern</name>
    <dbReference type="NCBI Taxonomy" id="13818"/>
    <lineage>
        <taxon>Eukaryota</taxon>
        <taxon>Viridiplantae</taxon>
        <taxon>Streptophyta</taxon>
        <taxon>Embryophyta</taxon>
        <taxon>Tracheophyta</taxon>
        <taxon>Polypodiopsida</taxon>
        <taxon>Polypodiidae</taxon>
        <taxon>Polypodiales</taxon>
        <taxon>Pteridineae</taxon>
        <taxon>Pteridaceae</taxon>
        <taxon>Vittarioideae</taxon>
        <taxon>Adiantum</taxon>
    </lineage>
</organism>
<keyword evidence="3 5" id="KW-0694">RNA-binding</keyword>
<feature type="compositionally biased region" description="Basic and acidic residues" evidence="6">
    <location>
        <begin position="33"/>
        <end position="44"/>
    </location>
</feature>
<feature type="domain" description="RRM" evidence="7">
    <location>
        <begin position="63"/>
        <end position="145"/>
    </location>
</feature>
<dbReference type="SUPFAM" id="SSF54928">
    <property type="entry name" value="RNA-binding domain, RBD"/>
    <property type="match status" value="1"/>
</dbReference>
<evidence type="ECO:0000256" key="3">
    <source>
        <dbReference type="ARBA" id="ARBA00022884"/>
    </source>
</evidence>
<dbReference type="PANTHER" id="PTHR12311">
    <property type="entry name" value="ACTIVATOR OF BASAL TRANSCRIPTION 1"/>
    <property type="match status" value="1"/>
</dbReference>
<dbReference type="InterPro" id="IPR000504">
    <property type="entry name" value="RRM_dom"/>
</dbReference>
<gene>
    <name evidence="8" type="ORF">GOP47_0011301</name>
</gene>
<dbReference type="InterPro" id="IPR039119">
    <property type="entry name" value="ABT1/Esf2"/>
</dbReference>
<dbReference type="InterPro" id="IPR035979">
    <property type="entry name" value="RBD_domain_sf"/>
</dbReference>
<dbReference type="GO" id="GO:0000447">
    <property type="term" value="P:endonucleolytic cleavage in ITS1 to separate SSU-rRNA from 5.8S rRNA and LSU-rRNA from tricistronic rRNA transcript (SSU-rRNA, 5.8S rRNA, LSU-rRNA)"/>
    <property type="evidence" value="ECO:0007669"/>
    <property type="project" value="TreeGrafter"/>
</dbReference>
<reference evidence="8" key="1">
    <citation type="submission" date="2021-01" db="EMBL/GenBank/DDBJ databases">
        <title>Adiantum capillus-veneris genome.</title>
        <authorList>
            <person name="Fang Y."/>
            <person name="Liao Q."/>
        </authorList>
    </citation>
    <scope>NUCLEOTIDE SEQUENCE</scope>
    <source>
        <strain evidence="8">H3</strain>
        <tissue evidence="8">Leaf</tissue>
    </source>
</reference>
<keyword evidence="4" id="KW-0539">Nucleus</keyword>
<dbReference type="PROSITE" id="PS50102">
    <property type="entry name" value="RRM"/>
    <property type="match status" value="1"/>
</dbReference>
<comment type="caution">
    <text evidence="8">The sequence shown here is derived from an EMBL/GenBank/DDBJ whole genome shotgun (WGS) entry which is preliminary data.</text>
</comment>